<evidence type="ECO:0000313" key="6">
    <source>
        <dbReference type="Proteomes" id="UP001501821"/>
    </source>
</evidence>
<dbReference type="Pfam" id="PF01520">
    <property type="entry name" value="Amidase_3"/>
    <property type="match status" value="1"/>
</dbReference>
<feature type="compositionally biased region" description="Basic residues" evidence="2">
    <location>
        <begin position="78"/>
        <end position="87"/>
    </location>
</feature>
<feature type="signal peptide" evidence="3">
    <location>
        <begin position="1"/>
        <end position="25"/>
    </location>
</feature>
<proteinExistence type="predicted"/>
<comment type="caution">
    <text evidence="5">The sequence shown here is derived from an EMBL/GenBank/DDBJ whole genome shotgun (WGS) entry which is preliminary data.</text>
</comment>
<reference evidence="6" key="1">
    <citation type="journal article" date="2019" name="Int. J. Syst. Evol. Microbiol.">
        <title>The Global Catalogue of Microorganisms (GCM) 10K type strain sequencing project: providing services to taxonomists for standard genome sequencing and annotation.</title>
        <authorList>
            <consortium name="The Broad Institute Genomics Platform"/>
            <consortium name="The Broad Institute Genome Sequencing Center for Infectious Disease"/>
            <person name="Wu L."/>
            <person name="Ma J."/>
        </authorList>
    </citation>
    <scope>NUCLEOTIDE SEQUENCE [LARGE SCALE GENOMIC DNA]</scope>
    <source>
        <strain evidence="6">JCM 16953</strain>
    </source>
</reference>
<dbReference type="SUPFAM" id="SSF53187">
    <property type="entry name" value="Zn-dependent exopeptidases"/>
    <property type="match status" value="1"/>
</dbReference>
<dbReference type="Gene3D" id="3.40.630.40">
    <property type="entry name" value="Zn-dependent exopeptidases"/>
    <property type="match status" value="1"/>
</dbReference>
<evidence type="ECO:0000256" key="1">
    <source>
        <dbReference type="ARBA" id="ARBA00022801"/>
    </source>
</evidence>
<dbReference type="CDD" id="cd02696">
    <property type="entry name" value="MurNAc-LAA"/>
    <property type="match status" value="1"/>
</dbReference>
<keyword evidence="3" id="KW-0732">Signal</keyword>
<name>A0ABP7IX23_9ACTN</name>
<feature type="chain" id="PRO_5045201589" evidence="3">
    <location>
        <begin position="26"/>
        <end position="314"/>
    </location>
</feature>
<dbReference type="SMART" id="SM00646">
    <property type="entry name" value="Ami_3"/>
    <property type="match status" value="1"/>
</dbReference>
<dbReference type="PANTHER" id="PTHR30404:SF0">
    <property type="entry name" value="N-ACETYLMURAMOYL-L-ALANINE AMIDASE AMIC"/>
    <property type="match status" value="1"/>
</dbReference>
<dbReference type="EMBL" id="BAABAH010000013">
    <property type="protein sequence ID" value="GAA3828517.1"/>
    <property type="molecule type" value="Genomic_DNA"/>
</dbReference>
<keyword evidence="1" id="KW-0378">Hydrolase</keyword>
<keyword evidence="6" id="KW-1185">Reference proteome</keyword>
<gene>
    <name evidence="5" type="ORF">GCM10022242_32390</name>
</gene>
<organism evidence="5 6">
    <name type="scientific">Nocardioides panacisoli</name>
    <dbReference type="NCBI Taxonomy" id="627624"/>
    <lineage>
        <taxon>Bacteria</taxon>
        <taxon>Bacillati</taxon>
        <taxon>Actinomycetota</taxon>
        <taxon>Actinomycetes</taxon>
        <taxon>Propionibacteriales</taxon>
        <taxon>Nocardioidaceae</taxon>
        <taxon>Nocardioides</taxon>
    </lineage>
</organism>
<evidence type="ECO:0000259" key="4">
    <source>
        <dbReference type="SMART" id="SM00646"/>
    </source>
</evidence>
<dbReference type="Proteomes" id="UP001501821">
    <property type="component" value="Unassembled WGS sequence"/>
</dbReference>
<evidence type="ECO:0000256" key="3">
    <source>
        <dbReference type="SAM" id="SignalP"/>
    </source>
</evidence>
<accession>A0ABP7IX23</accession>
<dbReference type="InterPro" id="IPR050695">
    <property type="entry name" value="N-acetylmuramoyl_amidase_3"/>
</dbReference>
<protein>
    <submittedName>
        <fullName evidence="5">N-acetylmuramoyl-L-alanine amidase</fullName>
    </submittedName>
</protein>
<dbReference type="InterPro" id="IPR002508">
    <property type="entry name" value="MurNAc-LAA_cat"/>
</dbReference>
<feature type="compositionally biased region" description="Low complexity" evidence="2">
    <location>
        <begin position="56"/>
        <end position="73"/>
    </location>
</feature>
<evidence type="ECO:0000313" key="5">
    <source>
        <dbReference type="EMBL" id="GAA3828517.1"/>
    </source>
</evidence>
<dbReference type="RefSeq" id="WP_344777332.1">
    <property type="nucleotide sequence ID" value="NZ_BAABAH010000013.1"/>
</dbReference>
<feature type="region of interest" description="Disordered" evidence="2">
    <location>
        <begin position="56"/>
        <end position="91"/>
    </location>
</feature>
<feature type="domain" description="MurNAc-LAA" evidence="4">
    <location>
        <begin position="179"/>
        <end position="310"/>
    </location>
</feature>
<evidence type="ECO:0000256" key="2">
    <source>
        <dbReference type="SAM" id="MobiDB-lite"/>
    </source>
</evidence>
<sequence>MTPARSRLLAALVALLALGAGLGTAALGAAGVLDARGSGDAPFASASASSSAWTASATAAPTTAPTTAATQPPETLRPRRQPRHQQHHPAPLAGKVVVIDPGHQLGNGAHPSEINRPVDAGGFDKPCNTTGTSTNDGYPEATFAWEVALRLREELEALGATVELTRNSNSEDAWGPCVDARGRAGNPGEPGPTADVKLSIHGDGTYTAGAHGFHVIAPGDLPGYTDDIEADSLDLAHVVRDALVHGGFAVSTYTGTDGIDVRTDLGTLNLADMPTVMVELGNMRDAGDAAEMESSSGQDAYADALAAGISAYLR</sequence>
<dbReference type="PANTHER" id="PTHR30404">
    <property type="entry name" value="N-ACETYLMURAMOYL-L-ALANINE AMIDASE"/>
    <property type="match status" value="1"/>
</dbReference>